<evidence type="ECO:0000256" key="1">
    <source>
        <dbReference type="ARBA" id="ARBA00004871"/>
    </source>
</evidence>
<evidence type="ECO:0000259" key="9">
    <source>
        <dbReference type="Pfam" id="PF01488"/>
    </source>
</evidence>
<dbReference type="GO" id="GO:0009073">
    <property type="term" value="P:aromatic amino acid family biosynthetic process"/>
    <property type="evidence" value="ECO:0007669"/>
    <property type="project" value="UniProtKB-KW"/>
</dbReference>
<dbReference type="GO" id="GO:0005829">
    <property type="term" value="C:cytosol"/>
    <property type="evidence" value="ECO:0007669"/>
    <property type="project" value="TreeGrafter"/>
</dbReference>
<dbReference type="InterPro" id="IPR013708">
    <property type="entry name" value="Shikimate_DH-bd_N"/>
</dbReference>
<feature type="binding site" evidence="8">
    <location>
        <position position="86"/>
    </location>
    <ligand>
        <name>shikimate</name>
        <dbReference type="ChEBI" id="CHEBI:36208"/>
    </ligand>
</feature>
<comment type="function">
    <text evidence="8">Involved in the biosynthesis of the chorismate, which leads to the biosynthesis of aromatic amino acids. Catalyzes the reversible NADPH linked reduction of 3-dehydroshikimate (DHSA) to yield shikimate (SA).</text>
</comment>
<keyword evidence="4 8" id="KW-0521">NADP</keyword>
<feature type="binding site" evidence="8">
    <location>
        <begin position="127"/>
        <end position="131"/>
    </location>
    <ligand>
        <name>NADP(+)</name>
        <dbReference type="ChEBI" id="CHEBI:58349"/>
    </ligand>
</feature>
<evidence type="ECO:0000256" key="2">
    <source>
        <dbReference type="ARBA" id="ARBA00012962"/>
    </source>
</evidence>
<dbReference type="SUPFAM" id="SSF51735">
    <property type="entry name" value="NAD(P)-binding Rossmann-fold domains"/>
    <property type="match status" value="1"/>
</dbReference>
<feature type="binding site" evidence="8">
    <location>
        <position position="239"/>
    </location>
    <ligand>
        <name>NADP(+)</name>
        <dbReference type="ChEBI" id="CHEBI:58349"/>
    </ligand>
</feature>
<comment type="subunit">
    <text evidence="8">Homodimer.</text>
</comment>
<dbReference type="Pfam" id="PF01488">
    <property type="entry name" value="Shikimate_DH"/>
    <property type="match status" value="1"/>
</dbReference>
<dbReference type="CDD" id="cd01065">
    <property type="entry name" value="NAD_bind_Shikimate_DH"/>
    <property type="match status" value="1"/>
</dbReference>
<feature type="active site" description="Proton acceptor" evidence="8">
    <location>
        <position position="65"/>
    </location>
</feature>
<accession>A0A2S0NFY7</accession>
<dbReference type="UniPathway" id="UPA00053">
    <property type="reaction ID" value="UER00087"/>
</dbReference>
<evidence type="ECO:0000256" key="6">
    <source>
        <dbReference type="ARBA" id="ARBA00023141"/>
    </source>
</evidence>
<evidence type="ECO:0000256" key="5">
    <source>
        <dbReference type="ARBA" id="ARBA00023002"/>
    </source>
</evidence>
<dbReference type="HAMAP" id="MF_00222">
    <property type="entry name" value="Shikimate_DH_AroE"/>
    <property type="match status" value="1"/>
</dbReference>
<comment type="pathway">
    <text evidence="1 8">Metabolic intermediate biosynthesis; chorismate biosynthesis; chorismate from D-erythrose 4-phosphate and phosphoenolpyruvate: step 4/7.</text>
</comment>
<dbReference type="EC" id="1.1.1.25" evidence="2 8"/>
<organism evidence="12 13">
    <name type="scientific">Phreatobacter cathodiphilus</name>
    <dbReference type="NCBI Taxonomy" id="1868589"/>
    <lineage>
        <taxon>Bacteria</taxon>
        <taxon>Pseudomonadati</taxon>
        <taxon>Pseudomonadota</taxon>
        <taxon>Alphaproteobacteria</taxon>
        <taxon>Hyphomicrobiales</taxon>
        <taxon>Phreatobacteraceae</taxon>
        <taxon>Phreatobacter</taxon>
    </lineage>
</organism>
<comment type="caution">
    <text evidence="8">Lacks conserved residue(s) required for the propagation of feature annotation.</text>
</comment>
<dbReference type="RefSeq" id="WP_106750183.1">
    <property type="nucleotide sequence ID" value="NZ_CP027668.1"/>
</dbReference>
<dbReference type="Pfam" id="PF18317">
    <property type="entry name" value="SDH_C"/>
    <property type="match status" value="1"/>
</dbReference>
<evidence type="ECO:0000313" key="13">
    <source>
        <dbReference type="Proteomes" id="UP000237889"/>
    </source>
</evidence>
<evidence type="ECO:0000259" key="10">
    <source>
        <dbReference type="Pfam" id="PF08501"/>
    </source>
</evidence>
<evidence type="ECO:0000256" key="3">
    <source>
        <dbReference type="ARBA" id="ARBA00022605"/>
    </source>
</evidence>
<dbReference type="InterPro" id="IPR022893">
    <property type="entry name" value="Shikimate_DH_fam"/>
</dbReference>
<dbReference type="AlphaFoldDB" id="A0A2S0NFY7"/>
<dbReference type="KEGG" id="phr:C6569_18055"/>
<dbReference type="GO" id="GO:0009423">
    <property type="term" value="P:chorismate biosynthetic process"/>
    <property type="evidence" value="ECO:0007669"/>
    <property type="project" value="UniProtKB-UniRule"/>
</dbReference>
<dbReference type="InterPro" id="IPR041121">
    <property type="entry name" value="SDH_C"/>
</dbReference>
<dbReference type="GO" id="GO:0050661">
    <property type="term" value="F:NADP binding"/>
    <property type="evidence" value="ECO:0007669"/>
    <property type="project" value="InterPro"/>
</dbReference>
<feature type="domain" description="Quinate/shikimate 5-dehydrogenase/glutamyl-tRNA reductase" evidence="9">
    <location>
        <begin position="120"/>
        <end position="191"/>
    </location>
</feature>
<keyword evidence="6 8" id="KW-0057">Aromatic amino acid biosynthesis</keyword>
<evidence type="ECO:0000256" key="8">
    <source>
        <dbReference type="HAMAP-Rule" id="MF_00222"/>
    </source>
</evidence>
<dbReference type="InterPro" id="IPR011342">
    <property type="entry name" value="Shikimate_DH"/>
</dbReference>
<dbReference type="NCBIfam" id="TIGR00507">
    <property type="entry name" value="aroE"/>
    <property type="match status" value="1"/>
</dbReference>
<dbReference type="InterPro" id="IPR036291">
    <property type="entry name" value="NAD(P)-bd_dom_sf"/>
</dbReference>
<evidence type="ECO:0000256" key="4">
    <source>
        <dbReference type="ARBA" id="ARBA00022857"/>
    </source>
</evidence>
<dbReference type="PANTHER" id="PTHR21089:SF1">
    <property type="entry name" value="BIFUNCTIONAL 3-DEHYDROQUINATE DEHYDRATASE_SHIKIMATE DEHYDROGENASE, CHLOROPLASTIC"/>
    <property type="match status" value="1"/>
</dbReference>
<keyword evidence="5 8" id="KW-0560">Oxidoreductase</keyword>
<dbReference type="Gene3D" id="3.40.50.10860">
    <property type="entry name" value="Leucine Dehydrogenase, chain A, domain 1"/>
    <property type="match status" value="1"/>
</dbReference>
<dbReference type="GO" id="GO:0004764">
    <property type="term" value="F:shikimate 3-dehydrogenase (NADP+) activity"/>
    <property type="evidence" value="ECO:0007669"/>
    <property type="project" value="UniProtKB-UniRule"/>
</dbReference>
<dbReference type="SUPFAM" id="SSF53223">
    <property type="entry name" value="Aminoacid dehydrogenase-like, N-terminal domain"/>
    <property type="match status" value="1"/>
</dbReference>
<name>A0A2S0NFY7_9HYPH</name>
<dbReference type="NCBIfam" id="NF001312">
    <property type="entry name" value="PRK00258.1-4"/>
    <property type="match status" value="1"/>
</dbReference>
<feature type="domain" description="SDH C-terminal" evidence="11">
    <location>
        <begin position="239"/>
        <end position="261"/>
    </location>
</feature>
<comment type="similarity">
    <text evidence="8">Belongs to the shikimate dehydrogenase family.</text>
</comment>
<dbReference type="OrthoDB" id="9792692at2"/>
<evidence type="ECO:0000256" key="7">
    <source>
        <dbReference type="ARBA" id="ARBA00049442"/>
    </source>
</evidence>
<evidence type="ECO:0000313" key="12">
    <source>
        <dbReference type="EMBL" id="AVO46813.1"/>
    </source>
</evidence>
<feature type="binding site" evidence="8">
    <location>
        <position position="61"/>
    </location>
    <ligand>
        <name>shikimate</name>
        <dbReference type="ChEBI" id="CHEBI:36208"/>
    </ligand>
</feature>
<dbReference type="InterPro" id="IPR046346">
    <property type="entry name" value="Aminoacid_DH-like_N_sf"/>
</dbReference>
<comment type="catalytic activity">
    <reaction evidence="7 8">
        <text>shikimate + NADP(+) = 3-dehydroshikimate + NADPH + H(+)</text>
        <dbReference type="Rhea" id="RHEA:17737"/>
        <dbReference type="ChEBI" id="CHEBI:15378"/>
        <dbReference type="ChEBI" id="CHEBI:16630"/>
        <dbReference type="ChEBI" id="CHEBI:36208"/>
        <dbReference type="ChEBI" id="CHEBI:57783"/>
        <dbReference type="ChEBI" id="CHEBI:58349"/>
        <dbReference type="EC" id="1.1.1.25"/>
    </reaction>
</comment>
<feature type="domain" description="Shikimate dehydrogenase substrate binding N-terminal" evidence="10">
    <location>
        <begin position="7"/>
        <end position="88"/>
    </location>
</feature>
<proteinExistence type="inferred from homology"/>
<dbReference type="Proteomes" id="UP000237889">
    <property type="component" value="Chromosome"/>
</dbReference>
<dbReference type="Pfam" id="PF08501">
    <property type="entry name" value="Shikimate_dh_N"/>
    <property type="match status" value="1"/>
</dbReference>
<dbReference type="GO" id="GO:0019632">
    <property type="term" value="P:shikimate metabolic process"/>
    <property type="evidence" value="ECO:0007669"/>
    <property type="project" value="InterPro"/>
</dbReference>
<dbReference type="EMBL" id="CP027668">
    <property type="protein sequence ID" value="AVO46813.1"/>
    <property type="molecule type" value="Genomic_DNA"/>
</dbReference>
<sequence>MIRACCIGWPVTHVRSPLIHGFWLKRYGIDGAYGREAVEPGGVAAFLHGLGDRGLAGCNVTIPHKEAAFATMDEVDPGAVAVGAVNTVWLDGGRLVGMNSDVIGFLTNLDQQAPGWDREVDQALVLGAGGAARGIVHGLLSRGVPVVTLANRSLGKAEAIAAGHPRAVRPLAWQDLPKALGEADLLVNTTSLGMVGQPPLDLPLDGLKPSAIVSDIVYVPLETELLARAAARGHRTVEGLGMLLHQAVPGFARWFGVTPEVTPDLHAHLAANILGH</sequence>
<dbReference type="InterPro" id="IPR006151">
    <property type="entry name" value="Shikm_DH/Glu-tRNA_Rdtase"/>
</dbReference>
<feature type="binding site" evidence="8">
    <location>
        <position position="101"/>
    </location>
    <ligand>
        <name>shikimate</name>
        <dbReference type="ChEBI" id="CHEBI:36208"/>
    </ligand>
</feature>
<dbReference type="PANTHER" id="PTHR21089">
    <property type="entry name" value="SHIKIMATE DEHYDROGENASE"/>
    <property type="match status" value="1"/>
</dbReference>
<reference evidence="12 13" key="1">
    <citation type="submission" date="2018-03" db="EMBL/GenBank/DDBJ databases">
        <title>Genome sequencing of Phreatobacter sp.</title>
        <authorList>
            <person name="Kim S.-J."/>
            <person name="Heo J."/>
            <person name="Kwon S.-W."/>
        </authorList>
    </citation>
    <scope>NUCLEOTIDE SEQUENCE [LARGE SCALE GENOMIC DNA]</scope>
    <source>
        <strain evidence="12 13">S-12</strain>
    </source>
</reference>
<gene>
    <name evidence="8" type="primary">aroE</name>
    <name evidence="12" type="ORF">C6569_18055</name>
</gene>
<evidence type="ECO:0000259" key="11">
    <source>
        <dbReference type="Pfam" id="PF18317"/>
    </source>
</evidence>
<dbReference type="GO" id="GO:0008652">
    <property type="term" value="P:amino acid biosynthetic process"/>
    <property type="evidence" value="ECO:0007669"/>
    <property type="project" value="UniProtKB-KW"/>
</dbReference>
<keyword evidence="13" id="KW-1185">Reference proteome</keyword>
<feature type="binding site" evidence="8">
    <location>
        <position position="216"/>
    </location>
    <ligand>
        <name>NADP(+)</name>
        <dbReference type="ChEBI" id="CHEBI:58349"/>
    </ligand>
</feature>
<keyword evidence="3 8" id="KW-0028">Amino-acid biosynthesis</keyword>
<feature type="binding site" evidence="8">
    <location>
        <position position="218"/>
    </location>
    <ligand>
        <name>shikimate</name>
        <dbReference type="ChEBI" id="CHEBI:36208"/>
    </ligand>
</feature>
<dbReference type="Gene3D" id="3.40.50.720">
    <property type="entry name" value="NAD(P)-binding Rossmann-like Domain"/>
    <property type="match status" value="1"/>
</dbReference>
<protein>
    <recommendedName>
        <fullName evidence="2 8">Shikimate dehydrogenase (NADP(+))</fullName>
        <shortName evidence="8">SDH</shortName>
        <ecNumber evidence="2 8">1.1.1.25</ecNumber>
    </recommendedName>
</protein>
<feature type="binding site" evidence="8">
    <location>
        <position position="246"/>
    </location>
    <ligand>
        <name>shikimate</name>
        <dbReference type="ChEBI" id="CHEBI:36208"/>
    </ligand>
</feature>